<reference evidence="1 2" key="1">
    <citation type="submission" date="2019-09" db="EMBL/GenBank/DDBJ databases">
        <title>Taxonomy of Antarctic Massilia spp.: description of Massilia rubra sp. nov., Massilia aquatica sp. nov., Massilia mucilaginosa sp. nov., Massilia frigida sp. nov. isolated from streams, lakes and regoliths.</title>
        <authorList>
            <person name="Holochova P."/>
            <person name="Sedlacek I."/>
            <person name="Kralova S."/>
            <person name="Maslanova I."/>
            <person name="Busse H.-J."/>
            <person name="Stankova E."/>
            <person name="Vrbovska V."/>
            <person name="Kovarovic V."/>
            <person name="Bartak M."/>
            <person name="Svec P."/>
            <person name="Pantucek R."/>
        </authorList>
    </citation>
    <scope>NUCLEOTIDE SEQUENCE [LARGE SCALE GENOMIC DNA]</scope>
    <source>
        <strain evidence="1 2">CCM 8693</strain>
    </source>
</reference>
<dbReference type="RefSeq" id="WP_167079613.1">
    <property type="nucleotide sequence ID" value="NZ_VVIW01000022.1"/>
</dbReference>
<proteinExistence type="predicted"/>
<evidence type="ECO:0000313" key="2">
    <source>
        <dbReference type="Proteomes" id="UP000819052"/>
    </source>
</evidence>
<name>A0ABX0M8Y0_9BURK</name>
<accession>A0ABX0M8Y0</accession>
<comment type="caution">
    <text evidence="1">The sequence shown here is derived from an EMBL/GenBank/DDBJ whole genome shotgun (WGS) entry which is preliminary data.</text>
</comment>
<evidence type="ECO:0008006" key="3">
    <source>
        <dbReference type="Google" id="ProtNLM"/>
    </source>
</evidence>
<dbReference type="EMBL" id="VVIW01000022">
    <property type="protein sequence ID" value="NHZ43646.1"/>
    <property type="molecule type" value="Genomic_DNA"/>
</dbReference>
<gene>
    <name evidence="1" type="ORF">F1609_26280</name>
</gene>
<evidence type="ECO:0000313" key="1">
    <source>
        <dbReference type="EMBL" id="NHZ43646.1"/>
    </source>
</evidence>
<sequence>MMTIASHNFDSVSPSPVAQPAWGEPTTWRWPVAPAVLSIYDKYSKVESVFRADAASWVIVAAGGRYFIDFAPGSVGQLQRQLALSLKKNGSAKELRTFANTLVLHWPLDMRLLSADETTLRTTWRDSVVGGRNVVSSMKTLLRYACTAEVGPWRAKHLPVINSLTTGYSEPAKKKFAEIDSRTRIISAQQQAQLVRVLDAAAKADDLSVDEVEGATALALTFQHGVRLVQVVCLDLHHVQFFNDASGDLTCVVSFHAAKQKDGYEFELLRQVKPEWVSILARQHAIAASKGRTRLCVSVGAQRIWLLVARLAKRFGVAPLCHAKNLRHTGAQMLA</sequence>
<organism evidence="1 2">
    <name type="scientific">Massilia aquatica</name>
    <dbReference type="NCBI Taxonomy" id="2609000"/>
    <lineage>
        <taxon>Bacteria</taxon>
        <taxon>Pseudomonadati</taxon>
        <taxon>Pseudomonadota</taxon>
        <taxon>Betaproteobacteria</taxon>
        <taxon>Burkholderiales</taxon>
        <taxon>Oxalobacteraceae</taxon>
        <taxon>Telluria group</taxon>
        <taxon>Massilia</taxon>
    </lineage>
</organism>
<dbReference type="Proteomes" id="UP000819052">
    <property type="component" value="Unassembled WGS sequence"/>
</dbReference>
<protein>
    <recommendedName>
        <fullName evidence="3">Tyr recombinase domain-containing protein</fullName>
    </recommendedName>
</protein>
<keyword evidence="2" id="KW-1185">Reference proteome</keyword>